<dbReference type="Pfam" id="PF13581">
    <property type="entry name" value="HATPase_c_2"/>
    <property type="match status" value="1"/>
</dbReference>
<dbReference type="InterPro" id="IPR052016">
    <property type="entry name" value="Bact_Sigma-Reg"/>
</dbReference>
<reference evidence="4 5" key="1">
    <citation type="submission" date="2019-01" db="EMBL/GenBank/DDBJ databases">
        <title>Zoogloea oleivorans genome sequencing and assembly.</title>
        <authorList>
            <person name="Tancsics A."/>
            <person name="Farkas M."/>
            <person name="Kriszt B."/>
            <person name="Maroti G."/>
            <person name="Horvath B."/>
        </authorList>
    </citation>
    <scope>NUCLEOTIDE SEQUENCE [LARGE SCALE GENOMIC DNA]</scope>
    <source>
        <strain evidence="4 5">Buc</strain>
    </source>
</reference>
<gene>
    <name evidence="4" type="ORF">ETQ85_22480</name>
</gene>
<dbReference type="CDD" id="cd16936">
    <property type="entry name" value="HATPase_RsbW-like"/>
    <property type="match status" value="1"/>
</dbReference>
<dbReference type="SUPFAM" id="SSF52172">
    <property type="entry name" value="CheY-like"/>
    <property type="match status" value="1"/>
</dbReference>
<dbReference type="OrthoDB" id="9811749at2"/>
<evidence type="ECO:0000313" key="5">
    <source>
        <dbReference type="Proteomes" id="UP000389128"/>
    </source>
</evidence>
<dbReference type="Proteomes" id="UP000389128">
    <property type="component" value="Unassembled WGS sequence"/>
</dbReference>
<evidence type="ECO:0000256" key="2">
    <source>
        <dbReference type="PROSITE-ProRule" id="PRU00169"/>
    </source>
</evidence>
<dbReference type="Gene3D" id="3.40.50.2300">
    <property type="match status" value="1"/>
</dbReference>
<dbReference type="InterPro" id="IPR011006">
    <property type="entry name" value="CheY-like_superfamily"/>
</dbReference>
<proteinExistence type="predicted"/>
<dbReference type="PANTHER" id="PTHR43156">
    <property type="entry name" value="STAGE II SPORULATION PROTEIN E-RELATED"/>
    <property type="match status" value="1"/>
</dbReference>
<dbReference type="AlphaFoldDB" id="A0A6C2CGK2"/>
<keyword evidence="1" id="KW-0378">Hydrolase</keyword>
<keyword evidence="5" id="KW-1185">Reference proteome</keyword>
<evidence type="ECO:0000313" key="4">
    <source>
        <dbReference type="EMBL" id="TYC52659.1"/>
    </source>
</evidence>
<dbReference type="Pfam" id="PF07228">
    <property type="entry name" value="SpoIIE"/>
    <property type="match status" value="1"/>
</dbReference>
<dbReference type="SMART" id="SM00448">
    <property type="entry name" value="REC"/>
    <property type="match status" value="1"/>
</dbReference>
<dbReference type="PANTHER" id="PTHR43156:SF2">
    <property type="entry name" value="STAGE II SPORULATION PROTEIN E"/>
    <property type="match status" value="1"/>
</dbReference>
<protein>
    <submittedName>
        <fullName evidence="4">Response regulator</fullName>
    </submittedName>
</protein>
<dbReference type="Gene3D" id="3.30.565.10">
    <property type="entry name" value="Histidine kinase-like ATPase, C-terminal domain"/>
    <property type="match status" value="1"/>
</dbReference>
<dbReference type="Pfam" id="PF00072">
    <property type="entry name" value="Response_reg"/>
    <property type="match status" value="1"/>
</dbReference>
<feature type="modified residue" description="4-aspartylphosphate" evidence="2">
    <location>
        <position position="61"/>
    </location>
</feature>
<dbReference type="GO" id="GO:0000160">
    <property type="term" value="P:phosphorelay signal transduction system"/>
    <property type="evidence" value="ECO:0007669"/>
    <property type="project" value="InterPro"/>
</dbReference>
<dbReference type="GO" id="GO:0016791">
    <property type="term" value="F:phosphatase activity"/>
    <property type="evidence" value="ECO:0007669"/>
    <property type="project" value="TreeGrafter"/>
</dbReference>
<comment type="caution">
    <text evidence="4">The sequence shown here is derived from an EMBL/GenBank/DDBJ whole genome shotgun (WGS) entry which is preliminary data.</text>
</comment>
<dbReference type="Gene3D" id="3.60.40.10">
    <property type="entry name" value="PPM-type phosphatase domain"/>
    <property type="match status" value="1"/>
</dbReference>
<dbReference type="EMBL" id="SDKK01000031">
    <property type="protein sequence ID" value="TYC52659.1"/>
    <property type="molecule type" value="Genomic_DNA"/>
</dbReference>
<sequence length="584" mass="63718">MTVAQHDAESLFILVVDDNPDDLFLIRRDLMALGHRVACVSTADEALEHIAQAYPDVLMTDVGLPGMDGIELLQTVRARTDGSWIPSLVFTGSLDEATQMRALEAGADAYLCKPASRQMLHAKLGVILRLKAMQWQAEARNRELARYRSLQEEEQRLARFVMERLINREALGDPAVSHWIASAAEFSGDLIAAARTPGNVLHVLLADGAGHGLAASLNVLPVTAPFYRMTERGFGIDAIAREINSKVRALLPVDRFIAATLVAVNFRERYVTVWNGGNPGPLLICPDGGVRLHFNRHHFPLGVVDDDEFDGTVDTHVVNPHDHLLLFSDGLIELEDTEEQALGVDGLGDALGGLTAELRLPRLTEIVHRLTGGKPPRDDISIAQIALTDTPQPVPAVPSGETSTSSTASDWRLVLRLGAADLKRLDAVPLILGAIEQFEGVRPFAGRLFLVLSELFNNALDHGLLRLPSSLKAGAEGMDVFLDERTRRLSRLSAGAVEFELTLRQSPSESPVLHIGCADTGPGFDHEEQLQSAFEEPTGEDMLKGHGRGIPLLLRVCEDVRYSGAGNRVDVLFRLAERSMDGFK</sequence>
<keyword evidence="2" id="KW-0597">Phosphoprotein</keyword>
<dbReference type="PROSITE" id="PS50110">
    <property type="entry name" value="RESPONSE_REGULATORY"/>
    <property type="match status" value="1"/>
</dbReference>
<dbReference type="InterPro" id="IPR003594">
    <property type="entry name" value="HATPase_dom"/>
</dbReference>
<evidence type="ECO:0000256" key="1">
    <source>
        <dbReference type="ARBA" id="ARBA00022801"/>
    </source>
</evidence>
<feature type="domain" description="Response regulatory" evidence="3">
    <location>
        <begin position="12"/>
        <end position="128"/>
    </location>
</feature>
<dbReference type="InterPro" id="IPR001789">
    <property type="entry name" value="Sig_transdc_resp-reg_receiver"/>
</dbReference>
<name>A0A6C2CGK2_9RHOO</name>
<dbReference type="InterPro" id="IPR001932">
    <property type="entry name" value="PPM-type_phosphatase-like_dom"/>
</dbReference>
<dbReference type="InterPro" id="IPR036890">
    <property type="entry name" value="HATPase_C_sf"/>
</dbReference>
<dbReference type="SUPFAM" id="SSF81606">
    <property type="entry name" value="PP2C-like"/>
    <property type="match status" value="1"/>
</dbReference>
<dbReference type="CDD" id="cd17574">
    <property type="entry name" value="REC_OmpR"/>
    <property type="match status" value="1"/>
</dbReference>
<dbReference type="InterPro" id="IPR036457">
    <property type="entry name" value="PPM-type-like_dom_sf"/>
</dbReference>
<accession>A0A6C2CGK2</accession>
<organism evidence="4 5">
    <name type="scientific">Zoogloea oleivorans</name>
    <dbReference type="NCBI Taxonomy" id="1552750"/>
    <lineage>
        <taxon>Bacteria</taxon>
        <taxon>Pseudomonadati</taxon>
        <taxon>Pseudomonadota</taxon>
        <taxon>Betaproteobacteria</taxon>
        <taxon>Rhodocyclales</taxon>
        <taxon>Zoogloeaceae</taxon>
        <taxon>Zoogloea</taxon>
    </lineage>
</organism>
<dbReference type="SMART" id="SM00331">
    <property type="entry name" value="PP2C_SIG"/>
    <property type="match status" value="1"/>
</dbReference>
<evidence type="ECO:0000259" key="3">
    <source>
        <dbReference type="PROSITE" id="PS50110"/>
    </source>
</evidence>